<name>A0A167EJN1_9GAMM</name>
<comment type="caution">
    <text evidence="1">The sequence shown here is derived from an EMBL/GenBank/DDBJ whole genome shotgun (WGS) entry which is preliminary data.</text>
</comment>
<evidence type="ECO:0000313" key="2">
    <source>
        <dbReference type="Proteomes" id="UP000076503"/>
    </source>
</evidence>
<sequence length="127" mass="14351">MFIKKLYVLILSLVIMTALCFALSPKGKVMREEIGSKDIRDNIKVGVSLDEVKSYLDARGVKYFSEEKEDIKPVVDGDFTIQLVFTIGKDVSGSGLSSVEKYTLVFVRFDENYSVIDLKMEYAYKGL</sequence>
<accession>A0A167EJN1</accession>
<proteinExistence type="predicted"/>
<dbReference type="Proteomes" id="UP000076503">
    <property type="component" value="Unassembled WGS sequence"/>
</dbReference>
<gene>
    <name evidence="1" type="ORF">N476_14555</name>
</gene>
<organism evidence="1 2">
    <name type="scientific">Pseudoalteromonas luteoviolacea H33</name>
    <dbReference type="NCBI Taxonomy" id="1365251"/>
    <lineage>
        <taxon>Bacteria</taxon>
        <taxon>Pseudomonadati</taxon>
        <taxon>Pseudomonadota</taxon>
        <taxon>Gammaproteobacteria</taxon>
        <taxon>Alteromonadales</taxon>
        <taxon>Pseudoalteromonadaceae</taxon>
        <taxon>Pseudoalteromonas</taxon>
    </lineage>
</organism>
<evidence type="ECO:0000313" key="1">
    <source>
        <dbReference type="EMBL" id="KZN50859.1"/>
    </source>
</evidence>
<dbReference type="EMBL" id="AUXZ01000070">
    <property type="protein sequence ID" value="KZN50859.1"/>
    <property type="molecule type" value="Genomic_DNA"/>
</dbReference>
<protein>
    <submittedName>
        <fullName evidence="1">Uncharacterized protein</fullName>
    </submittedName>
</protein>
<dbReference type="AlphaFoldDB" id="A0A167EJN1"/>
<dbReference type="PATRIC" id="fig|1365251.3.peg.2122"/>
<reference evidence="1 2" key="1">
    <citation type="submission" date="2013-07" db="EMBL/GenBank/DDBJ databases">
        <title>Comparative Genomic and Metabolomic Analysis of Twelve Strains of Pseudoalteromonas luteoviolacea.</title>
        <authorList>
            <person name="Vynne N.G."/>
            <person name="Mansson M."/>
            <person name="Gram L."/>
        </authorList>
    </citation>
    <scope>NUCLEOTIDE SEQUENCE [LARGE SCALE GENOMIC DNA]</scope>
    <source>
        <strain evidence="1 2">H33</strain>
    </source>
</reference>